<evidence type="ECO:0008006" key="3">
    <source>
        <dbReference type="Google" id="ProtNLM"/>
    </source>
</evidence>
<comment type="caution">
    <text evidence="1">The sequence shown here is derived from an EMBL/GenBank/DDBJ whole genome shotgun (WGS) entry which is preliminary data.</text>
</comment>
<gene>
    <name evidence="1" type="ORF">EV421DRAFT_168362</name>
</gene>
<dbReference type="Proteomes" id="UP001175226">
    <property type="component" value="Unassembled WGS sequence"/>
</dbReference>
<reference evidence="1" key="1">
    <citation type="submission" date="2023-06" db="EMBL/GenBank/DDBJ databases">
        <authorList>
            <consortium name="Lawrence Berkeley National Laboratory"/>
            <person name="Ahrendt S."/>
            <person name="Sahu N."/>
            <person name="Indic B."/>
            <person name="Wong-Bajracharya J."/>
            <person name="Merenyi Z."/>
            <person name="Ke H.-M."/>
            <person name="Monk M."/>
            <person name="Kocsube S."/>
            <person name="Drula E."/>
            <person name="Lipzen A."/>
            <person name="Balint B."/>
            <person name="Henrissat B."/>
            <person name="Andreopoulos B."/>
            <person name="Martin F.M."/>
            <person name="Harder C.B."/>
            <person name="Rigling D."/>
            <person name="Ford K.L."/>
            <person name="Foster G.D."/>
            <person name="Pangilinan J."/>
            <person name="Papanicolaou A."/>
            <person name="Barry K."/>
            <person name="LaButti K."/>
            <person name="Viragh M."/>
            <person name="Koriabine M."/>
            <person name="Yan M."/>
            <person name="Riley R."/>
            <person name="Champramary S."/>
            <person name="Plett K.L."/>
            <person name="Tsai I.J."/>
            <person name="Slot J."/>
            <person name="Sipos G."/>
            <person name="Plett J."/>
            <person name="Nagy L.G."/>
            <person name="Grigoriev I.V."/>
        </authorList>
    </citation>
    <scope>NUCLEOTIDE SEQUENCE</scope>
    <source>
        <strain evidence="1">FPL87.14</strain>
    </source>
</reference>
<evidence type="ECO:0000313" key="2">
    <source>
        <dbReference type="Proteomes" id="UP001175226"/>
    </source>
</evidence>
<dbReference type="EMBL" id="JAUEPT010000113">
    <property type="protein sequence ID" value="KAK0431472.1"/>
    <property type="molecule type" value="Genomic_DNA"/>
</dbReference>
<proteinExistence type="predicted"/>
<keyword evidence="2" id="KW-1185">Reference proteome</keyword>
<evidence type="ECO:0000313" key="1">
    <source>
        <dbReference type="EMBL" id="KAK0431472.1"/>
    </source>
</evidence>
<dbReference type="AlphaFoldDB" id="A0AA39IXM8"/>
<name>A0AA39IXM8_9AGAR</name>
<sequence length="201" mass="23221">MEKVQGIEKADDRNEKREIKPKLPTPSMLFLNGPLNRSWLNLSSYNDYFLRNLTPNTYVLFLHIFLFPVEPARYVVCRRSLPVFPLFMDIVDWSLSSTWLSGSFYDQVLQTQCRATAEEWSWCNVKHRHPNCGRWTRAYVLALDCALENLPCALDDSTIKIFDFGVSKPLSHAAQPVRDLKGCLGWHHRVSLLGKSDLSME</sequence>
<accession>A0AA39IXM8</accession>
<organism evidence="1 2">
    <name type="scientific">Armillaria borealis</name>
    <dbReference type="NCBI Taxonomy" id="47425"/>
    <lineage>
        <taxon>Eukaryota</taxon>
        <taxon>Fungi</taxon>
        <taxon>Dikarya</taxon>
        <taxon>Basidiomycota</taxon>
        <taxon>Agaricomycotina</taxon>
        <taxon>Agaricomycetes</taxon>
        <taxon>Agaricomycetidae</taxon>
        <taxon>Agaricales</taxon>
        <taxon>Marasmiineae</taxon>
        <taxon>Physalacriaceae</taxon>
        <taxon>Armillaria</taxon>
    </lineage>
</organism>
<protein>
    <recommendedName>
        <fullName evidence="3">Protein kinase domain-containing protein</fullName>
    </recommendedName>
</protein>